<feature type="domain" description="HTH tetR-type" evidence="4">
    <location>
        <begin position="11"/>
        <end position="71"/>
    </location>
</feature>
<evidence type="ECO:0000256" key="2">
    <source>
        <dbReference type="ARBA" id="ARBA00023125"/>
    </source>
</evidence>
<dbReference type="PANTHER" id="PTHR30055">
    <property type="entry name" value="HTH-TYPE TRANSCRIPTIONAL REGULATOR RUTR"/>
    <property type="match status" value="1"/>
</dbReference>
<evidence type="ECO:0000256" key="3">
    <source>
        <dbReference type="ARBA" id="ARBA00023163"/>
    </source>
</evidence>
<dbReference type="PANTHER" id="PTHR30055:SF234">
    <property type="entry name" value="HTH-TYPE TRANSCRIPTIONAL REGULATOR BETI"/>
    <property type="match status" value="1"/>
</dbReference>
<organism evidence="5">
    <name type="scientific">hydrothermal vent metagenome</name>
    <dbReference type="NCBI Taxonomy" id="652676"/>
    <lineage>
        <taxon>unclassified sequences</taxon>
        <taxon>metagenomes</taxon>
        <taxon>ecological metagenomes</taxon>
    </lineage>
</organism>
<keyword evidence="2" id="KW-0238">DNA-binding</keyword>
<dbReference type="InterPro" id="IPR001647">
    <property type="entry name" value="HTH_TetR"/>
</dbReference>
<keyword evidence="1" id="KW-0805">Transcription regulation</keyword>
<gene>
    <name evidence="5" type="ORF">MNBD_ALPHA12-1447</name>
</gene>
<name>A0A3B0U3Q9_9ZZZZ</name>
<evidence type="ECO:0000256" key="1">
    <source>
        <dbReference type="ARBA" id="ARBA00023015"/>
    </source>
</evidence>
<protein>
    <submittedName>
        <fullName evidence="5">Transcriptional regulator, AcrR family</fullName>
    </submittedName>
</protein>
<sequence>MSDHPSMKMKPEKRSALFAAAAHEFTEHGFERASLNRIISTLKMSKSSFYHYFASKSDLFQQIMVQAFAPLNAVAARFEPQELNANNFWPELLHMAEIASAMAQEAPEIISAGRMFYRNLDDEDGLCAKMMEFPLALTTRLLEHGQKLGVIRHDLPLPLLISSVMALGMALDRWGLENFTTLDGAEISRLNEQGVDLFKRVLTP</sequence>
<dbReference type="PROSITE" id="PS50977">
    <property type="entry name" value="HTH_TETR_2"/>
    <property type="match status" value="1"/>
</dbReference>
<dbReference type="EMBL" id="UOEO01000241">
    <property type="protein sequence ID" value="VAW23600.1"/>
    <property type="molecule type" value="Genomic_DNA"/>
</dbReference>
<dbReference type="GO" id="GO:0000976">
    <property type="term" value="F:transcription cis-regulatory region binding"/>
    <property type="evidence" value="ECO:0007669"/>
    <property type="project" value="TreeGrafter"/>
</dbReference>
<dbReference type="InterPro" id="IPR050109">
    <property type="entry name" value="HTH-type_TetR-like_transc_reg"/>
</dbReference>
<dbReference type="AlphaFoldDB" id="A0A3B0U3Q9"/>
<dbReference type="GO" id="GO:0003700">
    <property type="term" value="F:DNA-binding transcription factor activity"/>
    <property type="evidence" value="ECO:0007669"/>
    <property type="project" value="TreeGrafter"/>
</dbReference>
<dbReference type="Gene3D" id="1.10.357.10">
    <property type="entry name" value="Tetracycline Repressor, domain 2"/>
    <property type="match status" value="1"/>
</dbReference>
<dbReference type="PRINTS" id="PR00455">
    <property type="entry name" value="HTHTETR"/>
</dbReference>
<accession>A0A3B0U3Q9</accession>
<keyword evidence="3" id="KW-0804">Transcription</keyword>
<dbReference type="InterPro" id="IPR009057">
    <property type="entry name" value="Homeodomain-like_sf"/>
</dbReference>
<evidence type="ECO:0000313" key="5">
    <source>
        <dbReference type="EMBL" id="VAW23600.1"/>
    </source>
</evidence>
<dbReference type="SUPFAM" id="SSF46689">
    <property type="entry name" value="Homeodomain-like"/>
    <property type="match status" value="1"/>
</dbReference>
<proteinExistence type="predicted"/>
<dbReference type="Pfam" id="PF00440">
    <property type="entry name" value="TetR_N"/>
    <property type="match status" value="1"/>
</dbReference>
<reference evidence="5" key="1">
    <citation type="submission" date="2018-06" db="EMBL/GenBank/DDBJ databases">
        <authorList>
            <person name="Zhirakovskaya E."/>
        </authorList>
    </citation>
    <scope>NUCLEOTIDE SEQUENCE</scope>
</reference>
<evidence type="ECO:0000259" key="4">
    <source>
        <dbReference type="PROSITE" id="PS50977"/>
    </source>
</evidence>